<feature type="region of interest" description="Disordered" evidence="1">
    <location>
        <begin position="1"/>
        <end position="29"/>
    </location>
</feature>
<evidence type="ECO:0000256" key="1">
    <source>
        <dbReference type="SAM" id="MobiDB-lite"/>
    </source>
</evidence>
<dbReference type="Proteomes" id="UP001151760">
    <property type="component" value="Unassembled WGS sequence"/>
</dbReference>
<evidence type="ECO:0000313" key="2">
    <source>
        <dbReference type="EMBL" id="GJT56878.1"/>
    </source>
</evidence>
<reference evidence="2" key="2">
    <citation type="submission" date="2022-01" db="EMBL/GenBank/DDBJ databases">
        <authorList>
            <person name="Yamashiro T."/>
            <person name="Shiraishi A."/>
            <person name="Satake H."/>
            <person name="Nakayama K."/>
        </authorList>
    </citation>
    <scope>NUCLEOTIDE SEQUENCE</scope>
</reference>
<organism evidence="2 3">
    <name type="scientific">Tanacetum coccineum</name>
    <dbReference type="NCBI Taxonomy" id="301880"/>
    <lineage>
        <taxon>Eukaryota</taxon>
        <taxon>Viridiplantae</taxon>
        <taxon>Streptophyta</taxon>
        <taxon>Embryophyta</taxon>
        <taxon>Tracheophyta</taxon>
        <taxon>Spermatophyta</taxon>
        <taxon>Magnoliopsida</taxon>
        <taxon>eudicotyledons</taxon>
        <taxon>Gunneridae</taxon>
        <taxon>Pentapetalae</taxon>
        <taxon>asterids</taxon>
        <taxon>campanulids</taxon>
        <taxon>Asterales</taxon>
        <taxon>Asteraceae</taxon>
        <taxon>Asteroideae</taxon>
        <taxon>Anthemideae</taxon>
        <taxon>Anthemidinae</taxon>
        <taxon>Tanacetum</taxon>
    </lineage>
</organism>
<proteinExistence type="predicted"/>
<dbReference type="EMBL" id="BQNB010016884">
    <property type="protein sequence ID" value="GJT56878.1"/>
    <property type="molecule type" value="Genomic_DNA"/>
</dbReference>
<protein>
    <submittedName>
        <fullName evidence="2">Uncharacterized protein</fullName>
    </submittedName>
</protein>
<name>A0ABQ5F0R8_9ASTR</name>
<gene>
    <name evidence="2" type="ORF">Tco_0991932</name>
</gene>
<sequence length="172" mass="19077">MSIKASRRSSKTWGIPKNNEEGTEEGTQDGDRAFKVIKQTTKSVVRWGKKAVSRAHIERGISIYARSEMEPRAVDIHPIPEGNYMNKKLSGPKLFGGGRSATFAKDYDIRLRFSLSEHRVLDMGMRFKTEVDVSGTSLKIRLGIFIRGVSLVSVTPTFLGEGLVGSRDGCRS</sequence>
<keyword evidence="3" id="KW-1185">Reference proteome</keyword>
<feature type="compositionally biased region" description="Basic residues" evidence="1">
    <location>
        <begin position="1"/>
        <end position="10"/>
    </location>
</feature>
<evidence type="ECO:0000313" key="3">
    <source>
        <dbReference type="Proteomes" id="UP001151760"/>
    </source>
</evidence>
<reference evidence="2" key="1">
    <citation type="journal article" date="2022" name="Int. J. Mol. Sci.">
        <title>Draft Genome of Tanacetum Coccineum: Genomic Comparison of Closely Related Tanacetum-Family Plants.</title>
        <authorList>
            <person name="Yamashiro T."/>
            <person name="Shiraishi A."/>
            <person name="Nakayama K."/>
            <person name="Satake H."/>
        </authorList>
    </citation>
    <scope>NUCLEOTIDE SEQUENCE</scope>
</reference>
<accession>A0ABQ5F0R8</accession>
<comment type="caution">
    <text evidence="2">The sequence shown here is derived from an EMBL/GenBank/DDBJ whole genome shotgun (WGS) entry which is preliminary data.</text>
</comment>